<dbReference type="InterPro" id="IPR001839">
    <property type="entry name" value="TGF-b_C"/>
</dbReference>
<protein>
    <recommendedName>
        <fullName evidence="3">TGF-beta family profile domain-containing protein</fullName>
    </recommendedName>
</protein>
<comment type="subcellular location">
    <subcellularLocation>
        <location evidence="1">Secreted</location>
    </subcellularLocation>
</comment>
<keyword evidence="2" id="KW-0964">Secreted</keyword>
<proteinExistence type="predicted"/>
<dbReference type="Proteomes" id="UP000593567">
    <property type="component" value="Unassembled WGS sequence"/>
</dbReference>
<evidence type="ECO:0000256" key="2">
    <source>
        <dbReference type="ARBA" id="ARBA00022525"/>
    </source>
</evidence>
<organism evidence="4 5">
    <name type="scientific">Bugula neritina</name>
    <name type="common">Brown bryozoan</name>
    <name type="synonym">Sertularia neritina</name>
    <dbReference type="NCBI Taxonomy" id="10212"/>
    <lineage>
        <taxon>Eukaryota</taxon>
        <taxon>Metazoa</taxon>
        <taxon>Spiralia</taxon>
        <taxon>Lophotrochozoa</taxon>
        <taxon>Bryozoa</taxon>
        <taxon>Gymnolaemata</taxon>
        <taxon>Cheilostomatida</taxon>
        <taxon>Flustrina</taxon>
        <taxon>Buguloidea</taxon>
        <taxon>Bugulidae</taxon>
        <taxon>Bugula</taxon>
    </lineage>
</organism>
<evidence type="ECO:0000256" key="1">
    <source>
        <dbReference type="ARBA" id="ARBA00004613"/>
    </source>
</evidence>
<feature type="domain" description="TGF-beta family profile" evidence="3">
    <location>
        <begin position="150"/>
        <end position="262"/>
    </location>
</feature>
<name>A0A7J7KLW1_BUGNE</name>
<evidence type="ECO:0000259" key="3">
    <source>
        <dbReference type="PROSITE" id="PS51362"/>
    </source>
</evidence>
<evidence type="ECO:0000313" key="5">
    <source>
        <dbReference type="Proteomes" id="UP000593567"/>
    </source>
</evidence>
<sequence length="262" mass="29628">MTRADFDCGTGCYKIAHQTILDEVSLSDILRVDVYFYDFGSLKAKGQHLQDVFEIQKINCHRHRNDISPSVHSLRNFTLPDYDLYNKSIRIVNITHFATSWLRRHTTNDVLHLKIRKLNDILERDYRFAYSEGYLPTIIVQSRYHGDSSRQRRSVSESSPVTPLCTAENDKTTCCRQPVEVTRDSFAGIFSFAELTASLTLHKCAGTCPTVVSSMNLDGLIDTGSRKCCKKLYGSPIPLIIHNGDGLTETQSLINATHCTCE</sequence>
<dbReference type="AlphaFoldDB" id="A0A7J7KLW1"/>
<dbReference type="PROSITE" id="PS51362">
    <property type="entry name" value="TGF_BETA_2"/>
    <property type="match status" value="1"/>
</dbReference>
<comment type="caution">
    <text evidence="4">The sequence shown here is derived from an EMBL/GenBank/DDBJ whole genome shotgun (WGS) entry which is preliminary data.</text>
</comment>
<reference evidence="4" key="1">
    <citation type="submission" date="2020-06" db="EMBL/GenBank/DDBJ databases">
        <title>Draft genome of Bugula neritina, a colonial animal packing powerful symbionts and potential medicines.</title>
        <authorList>
            <person name="Rayko M."/>
        </authorList>
    </citation>
    <scope>NUCLEOTIDE SEQUENCE [LARGE SCALE GENOMIC DNA]</scope>
    <source>
        <strain evidence="4">Kwan_BN1</strain>
    </source>
</reference>
<gene>
    <name evidence="4" type="ORF">EB796_002563</name>
</gene>
<dbReference type="EMBL" id="VXIV02000302">
    <property type="protein sequence ID" value="KAF6039126.1"/>
    <property type="molecule type" value="Genomic_DNA"/>
</dbReference>
<accession>A0A7J7KLW1</accession>
<dbReference type="GO" id="GO:0008083">
    <property type="term" value="F:growth factor activity"/>
    <property type="evidence" value="ECO:0007669"/>
    <property type="project" value="InterPro"/>
</dbReference>
<evidence type="ECO:0000313" key="4">
    <source>
        <dbReference type="EMBL" id="KAF6039126.1"/>
    </source>
</evidence>
<keyword evidence="5" id="KW-1185">Reference proteome</keyword>
<dbReference type="GO" id="GO:0005576">
    <property type="term" value="C:extracellular region"/>
    <property type="evidence" value="ECO:0007669"/>
    <property type="project" value="UniProtKB-SubCell"/>
</dbReference>